<feature type="compositionally biased region" description="Basic and acidic residues" evidence="1">
    <location>
        <begin position="636"/>
        <end position="648"/>
    </location>
</feature>
<keyword evidence="4" id="KW-1185">Reference proteome</keyword>
<dbReference type="Pfam" id="PF00535">
    <property type="entry name" value="Glycos_transf_2"/>
    <property type="match status" value="1"/>
</dbReference>
<keyword evidence="3" id="KW-0808">Transferase</keyword>
<accession>A0A1Y2K1J9</accession>
<protein>
    <submittedName>
        <fullName evidence="3">Putative glycosyl transferase, group 2 family protein</fullName>
    </submittedName>
</protein>
<dbReference type="GO" id="GO:0016740">
    <property type="term" value="F:transferase activity"/>
    <property type="evidence" value="ECO:0007669"/>
    <property type="project" value="UniProtKB-KW"/>
</dbReference>
<evidence type="ECO:0000313" key="4">
    <source>
        <dbReference type="Proteomes" id="UP000194003"/>
    </source>
</evidence>
<reference evidence="3 4" key="1">
    <citation type="journal article" date="2016" name="BMC Genomics">
        <title>Combined genomic and structural analyses of a cultured magnetotactic bacterium reveals its niche adaptation to a dynamic environment.</title>
        <authorList>
            <person name="Araujo A.C."/>
            <person name="Morillo V."/>
            <person name="Cypriano J."/>
            <person name="Teixeira L.C."/>
            <person name="Leao P."/>
            <person name="Lyra S."/>
            <person name="Almeida L.G."/>
            <person name="Bazylinski D.A."/>
            <person name="Vasconcellos A.T."/>
            <person name="Abreu F."/>
            <person name="Lins U."/>
        </authorList>
    </citation>
    <scope>NUCLEOTIDE SEQUENCE [LARGE SCALE GENOMIC DNA]</scope>
    <source>
        <strain evidence="3 4">IT-1</strain>
    </source>
</reference>
<dbReference type="InterPro" id="IPR001173">
    <property type="entry name" value="Glyco_trans_2-like"/>
</dbReference>
<gene>
    <name evidence="3" type="ORF">MAIT1_01975</name>
</gene>
<feature type="compositionally biased region" description="Pro residues" evidence="1">
    <location>
        <begin position="663"/>
        <end position="672"/>
    </location>
</feature>
<dbReference type="PANTHER" id="PTHR43179:SF7">
    <property type="entry name" value="RHAMNOSYLTRANSFERASE WBBL"/>
    <property type="match status" value="1"/>
</dbReference>
<evidence type="ECO:0000259" key="2">
    <source>
        <dbReference type="Pfam" id="PF00535"/>
    </source>
</evidence>
<dbReference type="EMBL" id="LVJN01000020">
    <property type="protein sequence ID" value="OSM01910.1"/>
    <property type="molecule type" value="Genomic_DNA"/>
</dbReference>
<dbReference type="SUPFAM" id="SSF53448">
    <property type="entry name" value="Nucleotide-diphospho-sugar transferases"/>
    <property type="match status" value="1"/>
</dbReference>
<feature type="region of interest" description="Disordered" evidence="1">
    <location>
        <begin position="636"/>
        <end position="672"/>
    </location>
</feature>
<dbReference type="CDD" id="cd04186">
    <property type="entry name" value="GT_2_like_c"/>
    <property type="match status" value="1"/>
</dbReference>
<dbReference type="STRING" id="1434232.MAIT1_01975"/>
<organism evidence="3 4">
    <name type="scientific">Magnetofaba australis IT-1</name>
    <dbReference type="NCBI Taxonomy" id="1434232"/>
    <lineage>
        <taxon>Bacteria</taxon>
        <taxon>Pseudomonadati</taxon>
        <taxon>Pseudomonadota</taxon>
        <taxon>Magnetococcia</taxon>
        <taxon>Magnetococcales</taxon>
        <taxon>Magnetococcaceae</taxon>
        <taxon>Magnetofaba</taxon>
    </lineage>
</organism>
<name>A0A1Y2K1J9_9PROT</name>
<evidence type="ECO:0000256" key="1">
    <source>
        <dbReference type="SAM" id="MobiDB-lite"/>
    </source>
</evidence>
<evidence type="ECO:0000313" key="3">
    <source>
        <dbReference type="EMBL" id="OSM01910.1"/>
    </source>
</evidence>
<proteinExistence type="predicted"/>
<dbReference type="InterPro" id="IPR029044">
    <property type="entry name" value="Nucleotide-diphossugar_trans"/>
</dbReference>
<feature type="domain" description="Glycosyltransferase 2-like" evidence="2">
    <location>
        <begin position="373"/>
        <end position="556"/>
    </location>
</feature>
<dbReference type="Proteomes" id="UP000194003">
    <property type="component" value="Unassembled WGS sequence"/>
</dbReference>
<dbReference type="Gene3D" id="3.90.550.10">
    <property type="entry name" value="Spore Coat Polysaccharide Biosynthesis Protein SpsA, Chain A"/>
    <property type="match status" value="1"/>
</dbReference>
<dbReference type="PANTHER" id="PTHR43179">
    <property type="entry name" value="RHAMNOSYLTRANSFERASE WBBL"/>
    <property type="match status" value="1"/>
</dbReference>
<comment type="caution">
    <text evidence="3">The sequence shown here is derived from an EMBL/GenBank/DDBJ whole genome shotgun (WGS) entry which is preliminary data.</text>
</comment>
<sequence length="672" mass="73113">MRRPLAPPTLRLCVDAAAPHARHPLPDGSGWRRVTLIGASVAHPFWPTLQWRDAHARAQTRRLPFVDRSPAQAAIHLPADAHQITLQLTPWRLPLAHAAQIIIQPLPAPQRLARRLCAALAPLARRSVWRMLRSVAAQGINARGALPAAWRILHHEGAAGLTRRLTKPLGRTAADDAIPDFWWLQRYLAAIDPTPTPAADAALADYLILRRAGAELTPDARAQLAHGARESGAELICGDLFVRSGPKSGQLALRGRFCLERFLSAPELGGVVAVRRDIAARAGVVATTVADAETPLTLAALLRLLPLCQRIAHVSALLCLAPPAPPPSAAELQSLRALLATRWPQAAPEPDRQSAPPGIVWRWPAPQEARVAIIIPTRDNVAHLRRCVESIARSCDPARYRLIILDHASRAPATRAYLAELAAHHSVQRVTGPFNFARFNNLAAELADPACDFLLFLNDDVEALNGDWLTRLTGLAARADVGAVGPLLQYPDGRAQHAGLVLGLWRHCDHVGKFQPVRGPDGARNPGRDGHLTHCAQVSALTGACLLMRRRVFEEVGGFDEQLAVGYNDVDLCLRVGDAGYAIVYDGHTVMTHHESATRGKSLGDPHPQDTRHFLHKHGARLRRNPPDLFFSPLLSRDHLTPTPEPERAAPPAAALVQTAPIWPHPPRSPQP</sequence>
<dbReference type="AlphaFoldDB" id="A0A1Y2K1J9"/>